<organism evidence="2 3">
    <name type="scientific">Lunasporangiospora selenospora</name>
    <dbReference type="NCBI Taxonomy" id="979761"/>
    <lineage>
        <taxon>Eukaryota</taxon>
        <taxon>Fungi</taxon>
        <taxon>Fungi incertae sedis</taxon>
        <taxon>Mucoromycota</taxon>
        <taxon>Mortierellomycotina</taxon>
        <taxon>Mortierellomycetes</taxon>
        <taxon>Mortierellales</taxon>
        <taxon>Mortierellaceae</taxon>
        <taxon>Lunasporangiospora</taxon>
    </lineage>
</organism>
<feature type="compositionally biased region" description="Basic and acidic residues" evidence="1">
    <location>
        <begin position="1"/>
        <end position="12"/>
    </location>
</feature>
<dbReference type="SUPFAM" id="SSF47226">
    <property type="entry name" value="Histidine-containing phosphotransfer domain, HPT domain"/>
    <property type="match status" value="1"/>
</dbReference>
<reference evidence="2" key="1">
    <citation type="journal article" date="2020" name="Fungal Divers.">
        <title>Resolving the Mortierellaceae phylogeny through synthesis of multi-gene phylogenetics and phylogenomics.</title>
        <authorList>
            <person name="Vandepol N."/>
            <person name="Liber J."/>
            <person name="Desiro A."/>
            <person name="Na H."/>
            <person name="Kennedy M."/>
            <person name="Barry K."/>
            <person name="Grigoriev I.V."/>
            <person name="Miller A.N."/>
            <person name="O'Donnell K."/>
            <person name="Stajich J.E."/>
            <person name="Bonito G."/>
        </authorList>
    </citation>
    <scope>NUCLEOTIDE SEQUENCE</scope>
    <source>
        <strain evidence="2">KOD1015</strain>
    </source>
</reference>
<name>A0A9P6FL13_9FUNG</name>
<dbReference type="InterPro" id="IPR036641">
    <property type="entry name" value="HPT_dom_sf"/>
</dbReference>
<comment type="caution">
    <text evidence="2">The sequence shown here is derived from an EMBL/GenBank/DDBJ whole genome shotgun (WGS) entry which is preliminary data.</text>
</comment>
<feature type="non-terminal residue" evidence="2">
    <location>
        <position position="1"/>
    </location>
</feature>
<dbReference type="Gene3D" id="1.20.120.160">
    <property type="entry name" value="HPT domain"/>
    <property type="match status" value="1"/>
</dbReference>
<evidence type="ECO:0000313" key="3">
    <source>
        <dbReference type="Proteomes" id="UP000780801"/>
    </source>
</evidence>
<feature type="compositionally biased region" description="Acidic residues" evidence="1">
    <location>
        <begin position="28"/>
        <end position="41"/>
    </location>
</feature>
<feature type="region of interest" description="Disordered" evidence="1">
    <location>
        <begin position="1"/>
        <end position="41"/>
    </location>
</feature>
<dbReference type="Proteomes" id="UP000780801">
    <property type="component" value="Unassembled WGS sequence"/>
</dbReference>
<dbReference type="OrthoDB" id="1673781at2759"/>
<keyword evidence="3" id="KW-1185">Reference proteome</keyword>
<proteinExistence type="predicted"/>
<protein>
    <submittedName>
        <fullName evidence="2">Uncharacterized protein</fullName>
    </submittedName>
</protein>
<dbReference type="GO" id="GO:0000160">
    <property type="term" value="P:phosphorelay signal transduction system"/>
    <property type="evidence" value="ECO:0007669"/>
    <property type="project" value="InterPro"/>
</dbReference>
<gene>
    <name evidence="2" type="ORF">BGW38_007402</name>
</gene>
<dbReference type="EMBL" id="JAABOA010004884">
    <property type="protein sequence ID" value="KAF9577402.1"/>
    <property type="molecule type" value="Genomic_DNA"/>
</dbReference>
<evidence type="ECO:0000313" key="2">
    <source>
        <dbReference type="EMBL" id="KAF9577402.1"/>
    </source>
</evidence>
<sequence length="86" mass="9770">TEVEQERIRSAFRDQATNGAAGDHDSDVDSEPTDSDDEGENDIIDYTTFDQILQMDDDEDDAFSRSIVMNYFEQAQTTFDSMNEAM</sequence>
<evidence type="ECO:0000256" key="1">
    <source>
        <dbReference type="SAM" id="MobiDB-lite"/>
    </source>
</evidence>
<accession>A0A9P6FL13</accession>
<dbReference type="AlphaFoldDB" id="A0A9P6FL13"/>